<sequence>MAALELLKSLRSYEKTAALFVNGALEAPRPFPELWARIWNGAPVRFCVDGGANRLHWECRREILKTPTVVAGDLDSISEEARAYFAERTKIVHTHDQNETDLTKTLRLVAQDERIANKEIEFVVLLGGFSGRFDHTLASLNSMLVANGLFTVPLIAVDGANLITVLAEGDYTLLINRKDTTGVCGFVPFCQRTATVTTTGFRWDLEEREMAFGRLISTSNEVLAESVRIRTTAPLVFTIELRVS</sequence>
<accession>A0AA39I7V0</accession>
<protein>
    <recommendedName>
        <fullName evidence="5">Thiamin pyrophosphokinase thiamin-binding domain-containing protein</fullName>
    </recommendedName>
</protein>
<dbReference type="SUPFAM" id="SSF63862">
    <property type="entry name" value="Thiamin pyrophosphokinase, substrate-binding domain"/>
    <property type="match status" value="1"/>
</dbReference>
<dbReference type="Pfam" id="PF04265">
    <property type="entry name" value="TPK_B1_binding"/>
    <property type="match status" value="1"/>
</dbReference>
<evidence type="ECO:0000256" key="1">
    <source>
        <dbReference type="ARBA" id="ARBA00022679"/>
    </source>
</evidence>
<dbReference type="SMART" id="SM00983">
    <property type="entry name" value="TPK_B1_binding"/>
    <property type="match status" value="1"/>
</dbReference>
<name>A0AA39I7V0_9BILA</name>
<keyword evidence="7" id="KW-1185">Reference proteome</keyword>
<dbReference type="GO" id="GO:0004788">
    <property type="term" value="F:thiamine diphosphokinase activity"/>
    <property type="evidence" value="ECO:0007669"/>
    <property type="project" value="InterPro"/>
</dbReference>
<evidence type="ECO:0000313" key="6">
    <source>
        <dbReference type="EMBL" id="KAK0418062.1"/>
    </source>
</evidence>
<dbReference type="InterPro" id="IPR036759">
    <property type="entry name" value="TPK_catalytic_sf"/>
</dbReference>
<gene>
    <name evidence="6" type="ORF">QR680_013354</name>
</gene>
<evidence type="ECO:0000256" key="3">
    <source>
        <dbReference type="ARBA" id="ARBA00022777"/>
    </source>
</evidence>
<dbReference type="NCBIfam" id="TIGR01378">
    <property type="entry name" value="thi_PPkinase"/>
    <property type="match status" value="1"/>
</dbReference>
<dbReference type="GO" id="GO:0006772">
    <property type="term" value="P:thiamine metabolic process"/>
    <property type="evidence" value="ECO:0007669"/>
    <property type="project" value="InterPro"/>
</dbReference>
<dbReference type="EMBL" id="JAUCMV010000002">
    <property type="protein sequence ID" value="KAK0418062.1"/>
    <property type="molecule type" value="Genomic_DNA"/>
</dbReference>
<keyword evidence="3" id="KW-0418">Kinase</keyword>
<keyword evidence="2" id="KW-0547">Nucleotide-binding</keyword>
<feature type="domain" description="Thiamin pyrophosphokinase thiamin-binding" evidence="5">
    <location>
        <begin position="169"/>
        <end position="235"/>
    </location>
</feature>
<dbReference type="InterPro" id="IPR036371">
    <property type="entry name" value="TPK_B1-bd_sf"/>
</dbReference>
<dbReference type="SUPFAM" id="SSF63999">
    <property type="entry name" value="Thiamin pyrophosphokinase, catalytic domain"/>
    <property type="match status" value="1"/>
</dbReference>
<evidence type="ECO:0000256" key="2">
    <source>
        <dbReference type="ARBA" id="ARBA00022741"/>
    </source>
</evidence>
<dbReference type="GO" id="GO:0030975">
    <property type="term" value="F:thiamine binding"/>
    <property type="evidence" value="ECO:0007669"/>
    <property type="project" value="InterPro"/>
</dbReference>
<proteinExistence type="predicted"/>
<evidence type="ECO:0000256" key="4">
    <source>
        <dbReference type="ARBA" id="ARBA00022840"/>
    </source>
</evidence>
<dbReference type="PANTHER" id="PTHR13622">
    <property type="entry name" value="THIAMIN PYROPHOSPHOKINASE"/>
    <property type="match status" value="1"/>
</dbReference>
<dbReference type="InterPro" id="IPR007373">
    <property type="entry name" value="Thiamin_PyroPKinase_B1-bd"/>
</dbReference>
<keyword evidence="4" id="KW-0067">ATP-binding</keyword>
<reference evidence="6" key="1">
    <citation type="submission" date="2023-06" db="EMBL/GenBank/DDBJ databases">
        <title>Genomic analysis of the entomopathogenic nematode Steinernema hermaphroditum.</title>
        <authorList>
            <person name="Schwarz E.M."/>
            <person name="Heppert J.K."/>
            <person name="Baniya A."/>
            <person name="Schwartz H.T."/>
            <person name="Tan C.-H."/>
            <person name="Antoshechkin I."/>
            <person name="Sternberg P.W."/>
            <person name="Goodrich-Blair H."/>
            <person name="Dillman A.R."/>
        </authorList>
    </citation>
    <scope>NUCLEOTIDE SEQUENCE</scope>
    <source>
        <strain evidence="6">PS9179</strain>
        <tissue evidence="6">Whole animal</tissue>
    </source>
</reference>
<dbReference type="Proteomes" id="UP001175271">
    <property type="component" value="Unassembled WGS sequence"/>
</dbReference>
<dbReference type="FunFam" id="2.60.120.320:FF:000001">
    <property type="entry name" value="Thiamine pyrophosphokinase"/>
    <property type="match status" value="1"/>
</dbReference>
<dbReference type="GO" id="GO:0005524">
    <property type="term" value="F:ATP binding"/>
    <property type="evidence" value="ECO:0007669"/>
    <property type="project" value="UniProtKB-KW"/>
</dbReference>
<evidence type="ECO:0000313" key="7">
    <source>
        <dbReference type="Proteomes" id="UP001175271"/>
    </source>
</evidence>
<evidence type="ECO:0000259" key="5">
    <source>
        <dbReference type="SMART" id="SM00983"/>
    </source>
</evidence>
<dbReference type="Gene3D" id="2.60.120.320">
    <property type="entry name" value="Thiamin pyrophosphokinase, thiamin-binding domain"/>
    <property type="match status" value="1"/>
</dbReference>
<dbReference type="InterPro" id="IPR006282">
    <property type="entry name" value="Thi_PPkinase"/>
</dbReference>
<dbReference type="Pfam" id="PF04263">
    <property type="entry name" value="TPK_catalytic"/>
    <property type="match status" value="1"/>
</dbReference>
<dbReference type="GO" id="GO:0016301">
    <property type="term" value="F:kinase activity"/>
    <property type="evidence" value="ECO:0007669"/>
    <property type="project" value="UniProtKB-KW"/>
</dbReference>
<dbReference type="InterPro" id="IPR007371">
    <property type="entry name" value="TPK_catalytic"/>
</dbReference>
<keyword evidence="1" id="KW-0808">Transferase</keyword>
<comment type="caution">
    <text evidence="6">The sequence shown here is derived from an EMBL/GenBank/DDBJ whole genome shotgun (WGS) entry which is preliminary data.</text>
</comment>
<dbReference type="AlphaFoldDB" id="A0AA39I7V0"/>
<dbReference type="PANTHER" id="PTHR13622:SF8">
    <property type="entry name" value="THIAMIN PYROPHOSPHOKINASE 1"/>
    <property type="match status" value="1"/>
</dbReference>
<organism evidence="6 7">
    <name type="scientific">Steinernema hermaphroditum</name>
    <dbReference type="NCBI Taxonomy" id="289476"/>
    <lineage>
        <taxon>Eukaryota</taxon>
        <taxon>Metazoa</taxon>
        <taxon>Ecdysozoa</taxon>
        <taxon>Nematoda</taxon>
        <taxon>Chromadorea</taxon>
        <taxon>Rhabditida</taxon>
        <taxon>Tylenchina</taxon>
        <taxon>Panagrolaimomorpha</taxon>
        <taxon>Strongyloidoidea</taxon>
        <taxon>Steinernematidae</taxon>
        <taxon>Steinernema</taxon>
    </lineage>
</organism>
<dbReference type="CDD" id="cd07995">
    <property type="entry name" value="TPK"/>
    <property type="match status" value="1"/>
</dbReference>
<dbReference type="GO" id="GO:0009229">
    <property type="term" value="P:thiamine diphosphate biosynthetic process"/>
    <property type="evidence" value="ECO:0007669"/>
    <property type="project" value="InterPro"/>
</dbReference>
<dbReference type="Gene3D" id="3.40.50.10240">
    <property type="entry name" value="Thiamin pyrophosphokinase, catalytic domain"/>
    <property type="match status" value="1"/>
</dbReference>